<evidence type="ECO:0000313" key="2">
    <source>
        <dbReference type="Proteomes" id="UP000233837"/>
    </source>
</evidence>
<reference evidence="1 2" key="1">
    <citation type="journal article" date="2016" name="Sci. Rep.">
        <title>The Dendrobium catenatum Lindl. genome sequence provides insights into polysaccharide synthase, floral development and adaptive evolution.</title>
        <authorList>
            <person name="Zhang G.Q."/>
            <person name="Xu Q."/>
            <person name="Bian C."/>
            <person name="Tsai W.C."/>
            <person name="Yeh C.M."/>
            <person name="Liu K.W."/>
            <person name="Yoshida K."/>
            <person name="Zhang L.S."/>
            <person name="Chang S.B."/>
            <person name="Chen F."/>
            <person name="Shi Y."/>
            <person name="Su Y.Y."/>
            <person name="Zhang Y.Q."/>
            <person name="Chen L.J."/>
            <person name="Yin Y."/>
            <person name="Lin M."/>
            <person name="Huang H."/>
            <person name="Deng H."/>
            <person name="Wang Z.W."/>
            <person name="Zhu S.L."/>
            <person name="Zhao X."/>
            <person name="Deng C."/>
            <person name="Niu S.C."/>
            <person name="Huang J."/>
            <person name="Wang M."/>
            <person name="Liu G.H."/>
            <person name="Yang H.J."/>
            <person name="Xiao X.J."/>
            <person name="Hsiao Y.Y."/>
            <person name="Wu W.L."/>
            <person name="Chen Y.Y."/>
            <person name="Mitsuda N."/>
            <person name="Ohme-Takagi M."/>
            <person name="Luo Y.B."/>
            <person name="Van de Peer Y."/>
            <person name="Liu Z.J."/>
        </authorList>
    </citation>
    <scope>NUCLEOTIDE SEQUENCE [LARGE SCALE GENOMIC DNA]</scope>
    <source>
        <tissue evidence="1">The whole plant</tissue>
    </source>
</reference>
<evidence type="ECO:0000313" key="1">
    <source>
        <dbReference type="EMBL" id="PKU62701.1"/>
    </source>
</evidence>
<accession>A0A2I0VH17</accession>
<protein>
    <submittedName>
        <fullName evidence="1">Uncharacterized protein</fullName>
    </submittedName>
</protein>
<keyword evidence="2" id="KW-1185">Reference proteome</keyword>
<dbReference type="AlphaFoldDB" id="A0A2I0VH17"/>
<reference evidence="1 2" key="2">
    <citation type="journal article" date="2017" name="Nature">
        <title>The Apostasia genome and the evolution of orchids.</title>
        <authorList>
            <person name="Zhang G.Q."/>
            <person name="Liu K.W."/>
            <person name="Li Z."/>
            <person name="Lohaus R."/>
            <person name="Hsiao Y.Y."/>
            <person name="Niu S.C."/>
            <person name="Wang J.Y."/>
            <person name="Lin Y.C."/>
            <person name="Xu Q."/>
            <person name="Chen L.J."/>
            <person name="Yoshida K."/>
            <person name="Fujiwara S."/>
            <person name="Wang Z.W."/>
            <person name="Zhang Y.Q."/>
            <person name="Mitsuda N."/>
            <person name="Wang M."/>
            <person name="Liu G.H."/>
            <person name="Pecoraro L."/>
            <person name="Huang H.X."/>
            <person name="Xiao X.J."/>
            <person name="Lin M."/>
            <person name="Wu X.Y."/>
            <person name="Wu W.L."/>
            <person name="Chen Y.Y."/>
            <person name="Chang S.B."/>
            <person name="Sakamoto S."/>
            <person name="Ohme-Takagi M."/>
            <person name="Yagi M."/>
            <person name="Zeng S.J."/>
            <person name="Shen C.Y."/>
            <person name="Yeh C.M."/>
            <person name="Luo Y.B."/>
            <person name="Tsai W.C."/>
            <person name="Van de Peer Y."/>
            <person name="Liu Z.J."/>
        </authorList>
    </citation>
    <scope>NUCLEOTIDE SEQUENCE [LARGE SCALE GENOMIC DNA]</scope>
    <source>
        <tissue evidence="1">The whole plant</tissue>
    </source>
</reference>
<organism evidence="1 2">
    <name type="scientific">Dendrobium catenatum</name>
    <dbReference type="NCBI Taxonomy" id="906689"/>
    <lineage>
        <taxon>Eukaryota</taxon>
        <taxon>Viridiplantae</taxon>
        <taxon>Streptophyta</taxon>
        <taxon>Embryophyta</taxon>
        <taxon>Tracheophyta</taxon>
        <taxon>Spermatophyta</taxon>
        <taxon>Magnoliopsida</taxon>
        <taxon>Liliopsida</taxon>
        <taxon>Asparagales</taxon>
        <taxon>Orchidaceae</taxon>
        <taxon>Epidendroideae</taxon>
        <taxon>Malaxideae</taxon>
        <taxon>Dendrobiinae</taxon>
        <taxon>Dendrobium</taxon>
    </lineage>
</organism>
<sequence length="105" mass="11869">MADPEVDHGFSYNDRGEIDILLSPFYDPDWEYDETTERYVKRILYYLAHTIDLQKPKMPWLLVGRPIPSPSAATSPPPSTFPWIKTIGVATVPVASLGVLKTFLC</sequence>
<dbReference type="EMBL" id="KZ503604">
    <property type="protein sequence ID" value="PKU62701.1"/>
    <property type="molecule type" value="Genomic_DNA"/>
</dbReference>
<gene>
    <name evidence="1" type="ORF">MA16_Dca024193</name>
</gene>
<dbReference type="Proteomes" id="UP000233837">
    <property type="component" value="Unassembled WGS sequence"/>
</dbReference>
<proteinExistence type="predicted"/>
<name>A0A2I0VH17_9ASPA</name>